<dbReference type="InterPro" id="IPR004788">
    <property type="entry name" value="Ribose5P_isomerase_type_A"/>
</dbReference>
<dbReference type="Proteomes" id="UP000318667">
    <property type="component" value="Unassembled WGS sequence"/>
</dbReference>
<dbReference type="GO" id="GO:0009052">
    <property type="term" value="P:pentose-phosphate shunt, non-oxidative branch"/>
    <property type="evidence" value="ECO:0007669"/>
    <property type="project" value="UniProtKB-UniRule"/>
</dbReference>
<feature type="active site" description="Proton acceptor" evidence="3">
    <location>
        <position position="102"/>
    </location>
</feature>
<dbReference type="InterPro" id="IPR037171">
    <property type="entry name" value="NagB/RpiA_transferase-like"/>
</dbReference>
<dbReference type="RefSeq" id="WP_144546119.1">
    <property type="nucleotide sequence ID" value="NZ_CBCSDC010000040.1"/>
</dbReference>
<reference evidence="4 5" key="1">
    <citation type="journal article" date="2015" name="Stand. Genomic Sci.">
        <title>Genomic Encyclopedia of Bacterial and Archaeal Type Strains, Phase III: the genomes of soil and plant-associated and newly described type strains.</title>
        <authorList>
            <person name="Whitman W.B."/>
            <person name="Woyke T."/>
            <person name="Klenk H.P."/>
            <person name="Zhou Y."/>
            <person name="Lilburn T.G."/>
            <person name="Beck B.J."/>
            <person name="De Vos P."/>
            <person name="Vandamme P."/>
            <person name="Eisen J.A."/>
            <person name="Garrity G."/>
            <person name="Hugenholtz P."/>
            <person name="Kyrpides N.C."/>
        </authorList>
    </citation>
    <scope>NUCLEOTIDE SEQUENCE [LARGE SCALE GENOMIC DNA]</scope>
    <source>
        <strain evidence="4 5">CGMCC 1.10115</strain>
    </source>
</reference>
<comment type="caution">
    <text evidence="4">The sequence shown here is derived from an EMBL/GenBank/DDBJ whole genome shotgun (WGS) entry which is preliminary data.</text>
</comment>
<dbReference type="GeneID" id="65406170"/>
<comment type="similarity">
    <text evidence="3">Belongs to the ribose 5-phosphate isomerase family.</text>
</comment>
<dbReference type="Gene3D" id="3.30.70.260">
    <property type="match status" value="1"/>
</dbReference>
<feature type="binding site" evidence="3">
    <location>
        <position position="120"/>
    </location>
    <ligand>
        <name>substrate</name>
    </ligand>
</feature>
<dbReference type="GO" id="GO:0005829">
    <property type="term" value="C:cytosol"/>
    <property type="evidence" value="ECO:0007669"/>
    <property type="project" value="TreeGrafter"/>
</dbReference>
<dbReference type="EMBL" id="VLKI01000026">
    <property type="protein sequence ID" value="TWH78906.1"/>
    <property type="molecule type" value="Genomic_DNA"/>
</dbReference>
<dbReference type="GO" id="GO:0004751">
    <property type="term" value="F:ribose-5-phosphate isomerase activity"/>
    <property type="evidence" value="ECO:0007669"/>
    <property type="project" value="UniProtKB-UniRule"/>
</dbReference>
<dbReference type="OrthoDB" id="5870696at2"/>
<keyword evidence="2 3" id="KW-0413">Isomerase</keyword>
<evidence type="ECO:0000256" key="2">
    <source>
        <dbReference type="ARBA" id="ARBA00023235"/>
    </source>
</evidence>
<dbReference type="PANTHER" id="PTHR11934">
    <property type="entry name" value="RIBOSE-5-PHOSPHATE ISOMERASE"/>
    <property type="match status" value="1"/>
</dbReference>
<dbReference type="NCBIfam" id="TIGR00021">
    <property type="entry name" value="rpiA"/>
    <property type="match status" value="1"/>
</dbReference>
<dbReference type="UniPathway" id="UPA00115">
    <property type="reaction ID" value="UER00412"/>
</dbReference>
<dbReference type="AlphaFoldDB" id="A0A562J6W5"/>
<dbReference type="Pfam" id="PF06026">
    <property type="entry name" value="Rib_5-P_isom_A"/>
    <property type="match status" value="1"/>
</dbReference>
<evidence type="ECO:0000313" key="5">
    <source>
        <dbReference type="Proteomes" id="UP000318667"/>
    </source>
</evidence>
<feature type="binding site" evidence="3">
    <location>
        <begin position="80"/>
        <end position="83"/>
    </location>
    <ligand>
        <name>substrate</name>
    </ligand>
</feature>
<dbReference type="Gene3D" id="3.40.50.1360">
    <property type="match status" value="1"/>
</dbReference>
<dbReference type="SUPFAM" id="SSF75445">
    <property type="entry name" value="D-ribose-5-phosphate isomerase (RpiA), lid domain"/>
    <property type="match status" value="1"/>
</dbReference>
<dbReference type="HAMAP" id="MF_00170">
    <property type="entry name" value="Rib_5P_isom_A"/>
    <property type="match status" value="1"/>
</dbReference>
<sequence>MNEKKEVGEKAVDFVKEGMVVGLGTGTTVLYTISKLGKLVQQGFYIKGIPTSKQTEKLAIEVGIPLVSFNEIDHIDLAIDGADEVNRELDLIKGGGGALLREKIIAKAAKNFIVVADSQKVVNQLGSFPLPVEVVPFGFEMTMKHIRELGGSPKLRQKNELPYITDNGNYIIDCVFSELKFPEYLEKRFNMIPGVVDNGLFIGMADIVITLDRDKNITIYKRGQDLIST</sequence>
<comment type="subunit">
    <text evidence="3">Homodimer.</text>
</comment>
<dbReference type="GO" id="GO:0006014">
    <property type="term" value="P:D-ribose metabolic process"/>
    <property type="evidence" value="ECO:0007669"/>
    <property type="project" value="TreeGrafter"/>
</dbReference>
<evidence type="ECO:0000256" key="3">
    <source>
        <dbReference type="HAMAP-Rule" id="MF_00170"/>
    </source>
</evidence>
<evidence type="ECO:0000313" key="4">
    <source>
        <dbReference type="EMBL" id="TWH78906.1"/>
    </source>
</evidence>
<comment type="function">
    <text evidence="3">Catalyzes the reversible conversion of ribose-5-phosphate to ribulose 5-phosphate.</text>
</comment>
<dbReference type="EC" id="5.3.1.6" evidence="3"/>
<dbReference type="PANTHER" id="PTHR11934:SF0">
    <property type="entry name" value="RIBOSE-5-PHOSPHATE ISOMERASE"/>
    <property type="match status" value="1"/>
</dbReference>
<organism evidence="4 5">
    <name type="scientific">Cytobacillus oceanisediminis</name>
    <dbReference type="NCBI Taxonomy" id="665099"/>
    <lineage>
        <taxon>Bacteria</taxon>
        <taxon>Bacillati</taxon>
        <taxon>Bacillota</taxon>
        <taxon>Bacilli</taxon>
        <taxon>Bacillales</taxon>
        <taxon>Bacillaceae</taxon>
        <taxon>Cytobacillus</taxon>
    </lineage>
</organism>
<name>A0A562J6W5_9BACI</name>
<dbReference type="InterPro" id="IPR020672">
    <property type="entry name" value="Ribose5P_isomerase_typA_subgr"/>
</dbReference>
<dbReference type="SUPFAM" id="SSF100950">
    <property type="entry name" value="NagB/RpiA/CoA transferase-like"/>
    <property type="match status" value="1"/>
</dbReference>
<comment type="pathway">
    <text evidence="3">Carbohydrate degradation; pentose phosphate pathway; D-ribose 5-phosphate from D-ribulose 5-phosphate (non-oxidative stage): step 1/1.</text>
</comment>
<dbReference type="CDD" id="cd01398">
    <property type="entry name" value="RPI_A"/>
    <property type="match status" value="1"/>
</dbReference>
<dbReference type="NCBIfam" id="NF001924">
    <property type="entry name" value="PRK00702.1"/>
    <property type="match status" value="1"/>
</dbReference>
<protein>
    <recommendedName>
        <fullName evidence="3">Ribose-5-phosphate isomerase A</fullName>
        <ecNumber evidence="3">5.3.1.6</ecNumber>
    </recommendedName>
    <alternativeName>
        <fullName evidence="3">Phosphoriboisomerase A</fullName>
        <shortName evidence="3">PRI</shortName>
    </alternativeName>
</protein>
<gene>
    <name evidence="3" type="primary">rpiA</name>
    <name evidence="4" type="ORF">IQ19_05105</name>
</gene>
<accession>A0A562J6W5</accession>
<dbReference type="FunFam" id="3.40.50.1360:FF:000001">
    <property type="entry name" value="Ribose-5-phosphate isomerase A"/>
    <property type="match status" value="1"/>
</dbReference>
<comment type="catalytic activity">
    <reaction evidence="1 3">
        <text>aldehydo-D-ribose 5-phosphate = D-ribulose 5-phosphate</text>
        <dbReference type="Rhea" id="RHEA:14657"/>
        <dbReference type="ChEBI" id="CHEBI:58121"/>
        <dbReference type="ChEBI" id="CHEBI:58273"/>
        <dbReference type="EC" id="5.3.1.6"/>
    </reaction>
</comment>
<feature type="binding site" evidence="3">
    <location>
        <begin position="93"/>
        <end position="96"/>
    </location>
    <ligand>
        <name>substrate</name>
    </ligand>
</feature>
<evidence type="ECO:0000256" key="1">
    <source>
        <dbReference type="ARBA" id="ARBA00001713"/>
    </source>
</evidence>
<keyword evidence="5" id="KW-1185">Reference proteome</keyword>
<feature type="binding site" evidence="3">
    <location>
        <begin position="25"/>
        <end position="28"/>
    </location>
    <ligand>
        <name>substrate</name>
    </ligand>
</feature>
<proteinExistence type="inferred from homology"/>